<comment type="caution">
    <text evidence="2">The sequence shown here is derived from an EMBL/GenBank/DDBJ whole genome shotgun (WGS) entry which is preliminary data.</text>
</comment>
<dbReference type="SUPFAM" id="SSF52980">
    <property type="entry name" value="Restriction endonuclease-like"/>
    <property type="match status" value="1"/>
</dbReference>
<protein>
    <submittedName>
        <fullName evidence="2">Uma2 family endonuclease</fullName>
    </submittedName>
</protein>
<evidence type="ECO:0000313" key="2">
    <source>
        <dbReference type="EMBL" id="HGV55608.1"/>
    </source>
</evidence>
<dbReference type="InterPro" id="IPR011335">
    <property type="entry name" value="Restrct_endonuc-II-like"/>
</dbReference>
<proteinExistence type="predicted"/>
<gene>
    <name evidence="2" type="ORF">ENT73_05945</name>
</gene>
<dbReference type="Pfam" id="PF05685">
    <property type="entry name" value="Uma2"/>
    <property type="match status" value="1"/>
</dbReference>
<keyword evidence="2" id="KW-0255">Endonuclease</keyword>
<feature type="domain" description="Putative restriction endonuclease" evidence="1">
    <location>
        <begin position="14"/>
        <end position="173"/>
    </location>
</feature>
<dbReference type="GO" id="GO:0004519">
    <property type="term" value="F:endonuclease activity"/>
    <property type="evidence" value="ECO:0007669"/>
    <property type="project" value="UniProtKB-KW"/>
</dbReference>
<organism evidence="2">
    <name type="scientific">Caldimicrobium thiodismutans</name>
    <dbReference type="NCBI Taxonomy" id="1653476"/>
    <lineage>
        <taxon>Bacteria</taxon>
        <taxon>Pseudomonadati</taxon>
        <taxon>Thermodesulfobacteriota</taxon>
        <taxon>Thermodesulfobacteria</taxon>
        <taxon>Thermodesulfobacteriales</taxon>
        <taxon>Thermodesulfobacteriaceae</taxon>
        <taxon>Caldimicrobium</taxon>
    </lineage>
</organism>
<name>A0A832GLW1_9BACT</name>
<dbReference type="InterPro" id="IPR008538">
    <property type="entry name" value="Uma2"/>
</dbReference>
<accession>A0A832GLW1</accession>
<keyword evidence="2" id="KW-0378">Hydrolase</keyword>
<dbReference type="PANTHER" id="PTHR36558">
    <property type="entry name" value="GLR1098 PROTEIN"/>
    <property type="match status" value="1"/>
</dbReference>
<dbReference type="CDD" id="cd06260">
    <property type="entry name" value="DUF820-like"/>
    <property type="match status" value="1"/>
</dbReference>
<sequence>MALPAKAQTKYTYQDYLQFPEDFRCELIEGEIYMMTPSPFVKHQALVRNLAGIFYREREKLRAKGCDFFVAPLDVVLDEHNVVQPDLFIVCGPLEEHSHIFQVPLVIFEVLSKNTAFKDIEIKRKLYERFQVKEYILIFPDLEIVQHYTLTENSTYGEPKIYNWENTLKLHSLEIEIPLKELFERGST</sequence>
<dbReference type="PANTHER" id="PTHR36558:SF1">
    <property type="entry name" value="RESTRICTION ENDONUCLEASE DOMAIN-CONTAINING PROTEIN-RELATED"/>
    <property type="match status" value="1"/>
</dbReference>
<dbReference type="AlphaFoldDB" id="A0A832GLW1"/>
<dbReference type="Gene3D" id="3.90.1570.10">
    <property type="entry name" value="tt1808, chain A"/>
    <property type="match status" value="1"/>
</dbReference>
<dbReference type="InterPro" id="IPR012296">
    <property type="entry name" value="Nuclease_put_TT1808"/>
</dbReference>
<evidence type="ECO:0000259" key="1">
    <source>
        <dbReference type="Pfam" id="PF05685"/>
    </source>
</evidence>
<dbReference type="EMBL" id="DSZU01000104">
    <property type="protein sequence ID" value="HGV55608.1"/>
    <property type="molecule type" value="Genomic_DNA"/>
</dbReference>
<keyword evidence="2" id="KW-0540">Nuclease</keyword>
<reference evidence="2" key="1">
    <citation type="journal article" date="2020" name="mSystems">
        <title>Genome- and Community-Level Interaction Insights into Carbon Utilization and Element Cycling Functions of Hydrothermarchaeota in Hydrothermal Sediment.</title>
        <authorList>
            <person name="Zhou Z."/>
            <person name="Liu Y."/>
            <person name="Xu W."/>
            <person name="Pan J."/>
            <person name="Luo Z.H."/>
            <person name="Li M."/>
        </authorList>
    </citation>
    <scope>NUCLEOTIDE SEQUENCE [LARGE SCALE GENOMIC DNA]</scope>
    <source>
        <strain evidence="2">SpSt-605</strain>
    </source>
</reference>